<dbReference type="InterPro" id="IPR003346">
    <property type="entry name" value="Transposase_20"/>
</dbReference>
<feature type="coiled-coil region" evidence="1">
    <location>
        <begin position="146"/>
        <end position="173"/>
    </location>
</feature>
<dbReference type="Pfam" id="PF01548">
    <property type="entry name" value="DEDD_Tnp_IS110"/>
    <property type="match status" value="1"/>
</dbReference>
<organism evidence="4 5">
    <name type="scientific">Methylocaldum szegediense</name>
    <dbReference type="NCBI Taxonomy" id="73780"/>
    <lineage>
        <taxon>Bacteria</taxon>
        <taxon>Pseudomonadati</taxon>
        <taxon>Pseudomonadota</taxon>
        <taxon>Gammaproteobacteria</taxon>
        <taxon>Methylococcales</taxon>
        <taxon>Methylococcaceae</taxon>
        <taxon>Methylocaldum</taxon>
    </lineage>
</organism>
<sequence>MNIGVDVAKTEIVVACAEGTWPVKSLPNEKNALLAWLNTLPPGSRLGLEATGSYHERLADLAHAHGFTVLLLNPKDTRYYAKAMGQRGKTDRVDARLIARLVAHEHPHLIPYTPPTAEQRRLTRLIQRRAKLVTVQGTLRQTLQGVADFQADLNALLQHLDQLIARIDAELKRLMTLQPERQAAYRRLQTIVGVGPLVAAGLLSLLERVPFTHGDAFIAFLGLDPRPKDSGRRVGRRRLSKRGPSELRRLLYNAASSASKSKLWKPWYEYYRGKGLSSTAALVVIARKIARIAFSLYRHNTSFDPSRLAIGSLT</sequence>
<dbReference type="PANTHER" id="PTHR33055:SF13">
    <property type="entry name" value="TRANSPOSASE"/>
    <property type="match status" value="1"/>
</dbReference>
<keyword evidence="1" id="KW-0175">Coiled coil</keyword>
<feature type="domain" description="Transposase IS116/IS110/IS902 C-terminal" evidence="3">
    <location>
        <begin position="186"/>
        <end position="271"/>
    </location>
</feature>
<dbReference type="EMBL" id="OX458333">
    <property type="protein sequence ID" value="CAI8951932.1"/>
    <property type="molecule type" value="Genomic_DNA"/>
</dbReference>
<keyword evidence="5" id="KW-1185">Reference proteome</keyword>
<accession>A0ABM9I847</accession>
<dbReference type="Pfam" id="PF02371">
    <property type="entry name" value="Transposase_20"/>
    <property type="match status" value="1"/>
</dbReference>
<evidence type="ECO:0000259" key="2">
    <source>
        <dbReference type="Pfam" id="PF01548"/>
    </source>
</evidence>
<evidence type="ECO:0000313" key="4">
    <source>
        <dbReference type="EMBL" id="CAI8951932.1"/>
    </source>
</evidence>
<dbReference type="PANTHER" id="PTHR33055">
    <property type="entry name" value="TRANSPOSASE FOR INSERTION SEQUENCE ELEMENT IS1111A"/>
    <property type="match status" value="1"/>
</dbReference>
<evidence type="ECO:0000313" key="5">
    <source>
        <dbReference type="Proteomes" id="UP001162030"/>
    </source>
</evidence>
<name>A0ABM9I847_9GAMM</name>
<proteinExistence type="predicted"/>
<dbReference type="InterPro" id="IPR002525">
    <property type="entry name" value="Transp_IS110-like_N"/>
</dbReference>
<gene>
    <name evidence="4" type="ORF">MSZNOR_4469</name>
</gene>
<protein>
    <submittedName>
        <fullName evidence="4">Transposase</fullName>
    </submittedName>
</protein>
<evidence type="ECO:0000259" key="3">
    <source>
        <dbReference type="Pfam" id="PF02371"/>
    </source>
</evidence>
<dbReference type="Proteomes" id="UP001162030">
    <property type="component" value="Chromosome"/>
</dbReference>
<evidence type="ECO:0000256" key="1">
    <source>
        <dbReference type="SAM" id="Coils"/>
    </source>
</evidence>
<reference evidence="4 5" key="1">
    <citation type="submission" date="2023-03" db="EMBL/GenBank/DDBJ databases">
        <authorList>
            <person name="Pearce D."/>
        </authorList>
    </citation>
    <scope>NUCLEOTIDE SEQUENCE [LARGE SCALE GENOMIC DNA]</scope>
    <source>
        <strain evidence="4">Msz</strain>
    </source>
</reference>
<feature type="domain" description="Transposase IS110-like N-terminal" evidence="2">
    <location>
        <begin position="3"/>
        <end position="144"/>
    </location>
</feature>
<dbReference type="RefSeq" id="WP_317963495.1">
    <property type="nucleotide sequence ID" value="NZ_OX458333.1"/>
</dbReference>
<dbReference type="InterPro" id="IPR047650">
    <property type="entry name" value="Transpos_IS110"/>
</dbReference>